<dbReference type="EMBL" id="AAOT01000013">
    <property type="protein sequence ID" value="EAR51413.1"/>
    <property type="molecule type" value="Genomic_DNA"/>
</dbReference>
<evidence type="ECO:0000256" key="1">
    <source>
        <dbReference type="SAM" id="SignalP"/>
    </source>
</evidence>
<feature type="signal peptide" evidence="1">
    <location>
        <begin position="1"/>
        <end position="22"/>
    </location>
</feature>
<gene>
    <name evidence="2" type="ORF">OG2516_15654</name>
</gene>
<dbReference type="Proteomes" id="UP000003635">
    <property type="component" value="Unassembled WGS sequence"/>
</dbReference>
<proteinExistence type="predicted"/>
<accession>Q2CF82</accession>
<protein>
    <recommendedName>
        <fullName evidence="4">DUF560 domain-containing protein</fullName>
    </recommendedName>
</protein>
<dbReference type="HOGENOM" id="CLU_045106_0_0_5"/>
<evidence type="ECO:0000313" key="2">
    <source>
        <dbReference type="EMBL" id="EAR51413.1"/>
    </source>
</evidence>
<reference evidence="2 3" key="1">
    <citation type="journal article" date="2010" name="J. Bacteriol.">
        <title>Genome sequences of Oceanicola granulosus HTCC2516(T) and Oceanicola batsensis HTCC2597(TDelta).</title>
        <authorList>
            <person name="Thrash J.C."/>
            <person name="Cho J.C."/>
            <person name="Vergin K.L."/>
            <person name="Giovannoni S.J."/>
        </authorList>
    </citation>
    <scope>NUCLEOTIDE SEQUENCE [LARGE SCALE GENOMIC DNA]</scope>
    <source>
        <strain evidence="3">ATCC BAA-861 / DSM 15982 / KCTC 12143 / HTCC2516</strain>
    </source>
</reference>
<dbReference type="eggNOG" id="COG0457">
    <property type="taxonomic scope" value="Bacteria"/>
</dbReference>
<dbReference type="STRING" id="314256.OG2516_15654"/>
<dbReference type="SUPFAM" id="SSF48452">
    <property type="entry name" value="TPR-like"/>
    <property type="match status" value="1"/>
</dbReference>
<keyword evidence="3" id="KW-1185">Reference proteome</keyword>
<evidence type="ECO:0008006" key="4">
    <source>
        <dbReference type="Google" id="ProtNLM"/>
    </source>
</evidence>
<comment type="caution">
    <text evidence="2">The sequence shown here is derived from an EMBL/GenBank/DDBJ whole genome shotgun (WGS) entry which is preliminary data.</text>
</comment>
<dbReference type="AlphaFoldDB" id="Q2CF82"/>
<dbReference type="InterPro" id="IPR011990">
    <property type="entry name" value="TPR-like_helical_dom_sf"/>
</dbReference>
<sequence>MTRRALLLLATALGLAAGPAVAEPPPEAGLSPEALMTLAADRLAAGDPASAAHMTNALIARDDADVPALILRAEAAVALRDYDSAQRAARQAWRQAEVPAARYASARLAAVGLAGQERDTLAQFWLRRARQHAPDAASRAAVADDFRYLRRRNPLSFSVDFSVSPTNNLNNGTTNETIVLPGLPFVFALTGDARPLSGTEFTAGGQLRYRLRERTNSLTYVDVGGYGRTYRLSDEAREIKPDAEGADYGELQLSLGLGHVWAPDGGRDPWRFAITAGRFWYGGEAWSDFTRLKVGRGVTIGPRDRLDFGLSAERVVNHETADTEAVGVDASYSHDFGAPGALTLSLGRRSVTSEGFDRAYEARSAGIGWRFESDVTLFHGIEARDYALTAYRLDAREDVRRTTRVEVPVQRVEFYGFQPVLHGERVHTDSNVTRFETETLGGGLTFRSAF</sequence>
<dbReference type="OrthoDB" id="7684399at2"/>
<organism evidence="2 3">
    <name type="scientific">Oceanicola granulosus (strain ATCC BAA-861 / DSM 15982 / KCTC 12143 / HTCC2516)</name>
    <dbReference type="NCBI Taxonomy" id="314256"/>
    <lineage>
        <taxon>Bacteria</taxon>
        <taxon>Pseudomonadati</taxon>
        <taxon>Pseudomonadota</taxon>
        <taxon>Alphaproteobacteria</taxon>
        <taxon>Rhodobacterales</taxon>
        <taxon>Roseobacteraceae</taxon>
        <taxon>Oceanicola</taxon>
    </lineage>
</organism>
<evidence type="ECO:0000313" key="3">
    <source>
        <dbReference type="Proteomes" id="UP000003635"/>
    </source>
</evidence>
<feature type="chain" id="PRO_5005361472" description="DUF560 domain-containing protein" evidence="1">
    <location>
        <begin position="23"/>
        <end position="450"/>
    </location>
</feature>
<dbReference type="RefSeq" id="WP_007256645.1">
    <property type="nucleotide sequence ID" value="NZ_CH724108.1"/>
</dbReference>
<keyword evidence="1" id="KW-0732">Signal</keyword>
<name>Q2CF82_OCEGH</name>